<evidence type="ECO:0000313" key="1">
    <source>
        <dbReference type="EMBL" id="MCE3216370.1"/>
    </source>
</evidence>
<evidence type="ECO:0000313" key="2">
    <source>
        <dbReference type="Proteomes" id="UP000823775"/>
    </source>
</evidence>
<keyword evidence="2" id="KW-1185">Reference proteome</keyword>
<name>A0ABS8WTW4_DATST</name>
<protein>
    <submittedName>
        <fullName evidence="1">Uncharacterized protein</fullName>
    </submittedName>
</protein>
<reference evidence="1 2" key="1">
    <citation type="journal article" date="2021" name="BMC Genomics">
        <title>Datura genome reveals duplications of psychoactive alkaloid biosynthetic genes and high mutation rate following tissue culture.</title>
        <authorList>
            <person name="Rajewski A."/>
            <person name="Carter-House D."/>
            <person name="Stajich J."/>
            <person name="Litt A."/>
        </authorList>
    </citation>
    <scope>NUCLEOTIDE SEQUENCE [LARGE SCALE GENOMIC DNA]</scope>
    <source>
        <strain evidence="1">AR-01</strain>
    </source>
</reference>
<comment type="caution">
    <text evidence="1">The sequence shown here is derived from an EMBL/GenBank/DDBJ whole genome shotgun (WGS) entry which is preliminary data.</text>
</comment>
<gene>
    <name evidence="1" type="ORF">HAX54_006284</name>
</gene>
<dbReference type="Proteomes" id="UP000823775">
    <property type="component" value="Unassembled WGS sequence"/>
</dbReference>
<dbReference type="EMBL" id="JACEIK010013122">
    <property type="protein sequence ID" value="MCE3216370.1"/>
    <property type="molecule type" value="Genomic_DNA"/>
</dbReference>
<organism evidence="1 2">
    <name type="scientific">Datura stramonium</name>
    <name type="common">Jimsonweed</name>
    <name type="synonym">Common thornapple</name>
    <dbReference type="NCBI Taxonomy" id="4076"/>
    <lineage>
        <taxon>Eukaryota</taxon>
        <taxon>Viridiplantae</taxon>
        <taxon>Streptophyta</taxon>
        <taxon>Embryophyta</taxon>
        <taxon>Tracheophyta</taxon>
        <taxon>Spermatophyta</taxon>
        <taxon>Magnoliopsida</taxon>
        <taxon>eudicotyledons</taxon>
        <taxon>Gunneridae</taxon>
        <taxon>Pentapetalae</taxon>
        <taxon>asterids</taxon>
        <taxon>lamiids</taxon>
        <taxon>Solanales</taxon>
        <taxon>Solanaceae</taxon>
        <taxon>Solanoideae</taxon>
        <taxon>Datureae</taxon>
        <taxon>Datura</taxon>
    </lineage>
</organism>
<feature type="non-terminal residue" evidence="1">
    <location>
        <position position="70"/>
    </location>
</feature>
<sequence length="70" mass="7530">MRSGKTIIERQISGMESNIEEHNLNLAEATKQRNALLDCIIKGCDAPASQGNETCNTQLEGSNESLNAPA</sequence>
<proteinExistence type="predicted"/>
<accession>A0ABS8WTW4</accession>